<evidence type="ECO:0000313" key="3">
    <source>
        <dbReference type="EMBL" id="CAI3981171.1"/>
    </source>
</evidence>
<dbReference type="EMBL" id="CAMXCT010000613">
    <property type="protein sequence ID" value="CAI3981171.1"/>
    <property type="molecule type" value="Genomic_DNA"/>
</dbReference>
<evidence type="ECO:0000313" key="5">
    <source>
        <dbReference type="Proteomes" id="UP001152797"/>
    </source>
</evidence>
<feature type="region of interest" description="Disordered" evidence="1">
    <location>
        <begin position="174"/>
        <end position="194"/>
    </location>
</feature>
<dbReference type="SMART" id="SM00271">
    <property type="entry name" value="DnaJ"/>
    <property type="match status" value="1"/>
</dbReference>
<name>A0A9P1FMC2_9DINO</name>
<feature type="region of interest" description="Disordered" evidence="1">
    <location>
        <begin position="237"/>
        <end position="287"/>
    </location>
</feature>
<dbReference type="PROSITE" id="PS50076">
    <property type="entry name" value="DNAJ_2"/>
    <property type="match status" value="1"/>
</dbReference>
<evidence type="ECO:0000256" key="1">
    <source>
        <dbReference type="SAM" id="MobiDB-lite"/>
    </source>
</evidence>
<feature type="region of interest" description="Disordered" evidence="1">
    <location>
        <begin position="449"/>
        <end position="470"/>
    </location>
</feature>
<dbReference type="EMBL" id="CAMXCT020000613">
    <property type="protein sequence ID" value="CAL1134546.1"/>
    <property type="molecule type" value="Genomic_DNA"/>
</dbReference>
<dbReference type="EMBL" id="CAMXCT030000613">
    <property type="protein sequence ID" value="CAL4768483.1"/>
    <property type="molecule type" value="Genomic_DNA"/>
</dbReference>
<gene>
    <name evidence="3" type="ORF">C1SCF055_LOCUS8985</name>
</gene>
<sequence length="968" mass="108499">MSPKSPAVLQLLRQLDLPASANKAQIRAAYLRKVKVLHPDVAGKSAEERFRQLKEDYEHGMEALKKGAQAQHSHRGHSRHAYGAQDFSQRPHHHSTHGHRRHWDPNPWRHSKDGPNMAHRLRNMSFAAFGVFGLSIYMLTPSPNYAAAPPRFQEDSNSKQREADIKRAEMEAEQIAARTSAEGGPATPAAYTREKSDYYKNRLTRSSVRVRGREKREGIQYSARALVLPKQSYRTIGNKEWRREPTEAAEQGDAEETAAEETAAEVSPQAPSGEHSAGLGGFASPRSQEEHDLLDVSPYVELVTKVMEGLRGDAFLMAKDLGLNALMDVGPPTGLELLVERIKEHVFPLRSHEARELFRLGQQANGPLSRQSAETILSFIGRRKRWWIQLKELDPEMAISTQMRAELLLETSGLSRQEQLMIKTACPKPSFEGYSEILLEHHGRIHLRDSRNLAPPSRPFQSKGAGKNKGKGWYRSGYIAGEYDGHAGDEAADDADNYDWNGDYDNGAYVGYGDEPSTEDPDDCDWVSDEDLGIALTAMAACDMDETSTEGLEELGEACQHQLQAYAAVGYGHWAGDPECKMPNKKPNATASVPGQVPSQGPRVPRMPAFRAKRENPMDDMTLPPGSDHVFTFGQHKGYTYHEVIQEILGKFSVGKTEEGSFRYCGRRFTQHDDFTIEIDAEENTRGIKPILIDKSRKGTDVVTEKELTSLRSVTGSLAWVARYCRADLAYKVNELQRLCNPKATVSDLRLANKAVELAHQNQNMKLVYKANWIDWKDLAVVTYSDASFANQPGYKSQQGRIHYLSTASRFRDHSIHVIGFASSTLKRVCRATLQAESYALQSAVEHGDRLRCVLCEMTGKLATMTDWHEQCQMKMKHVWVSDCMSLVEHLNAEVPKKVQDKRLGTELAALRQSLWTGNGQKSCQEYAPCGDELWWIETAKMLADALTKSMRPDLPVRVVQTGRNSMT</sequence>
<proteinExistence type="predicted"/>
<keyword evidence="5" id="KW-1185">Reference proteome</keyword>
<dbReference type="SUPFAM" id="SSF46565">
    <property type="entry name" value="Chaperone J-domain"/>
    <property type="match status" value="1"/>
</dbReference>
<accession>A0A9P1FMC2</accession>
<reference evidence="4" key="2">
    <citation type="submission" date="2024-04" db="EMBL/GenBank/DDBJ databases">
        <authorList>
            <person name="Chen Y."/>
            <person name="Shah S."/>
            <person name="Dougan E. K."/>
            <person name="Thang M."/>
            <person name="Chan C."/>
        </authorList>
    </citation>
    <scope>NUCLEOTIDE SEQUENCE [LARGE SCALE GENOMIC DNA]</scope>
</reference>
<dbReference type="InterPro" id="IPR036869">
    <property type="entry name" value="J_dom_sf"/>
</dbReference>
<feature type="compositionally biased region" description="Basic and acidic residues" evidence="1">
    <location>
        <begin position="237"/>
        <end position="246"/>
    </location>
</feature>
<dbReference type="OrthoDB" id="446901at2759"/>
<dbReference type="InterPro" id="IPR001623">
    <property type="entry name" value="DnaJ_domain"/>
</dbReference>
<organism evidence="3">
    <name type="scientific">Cladocopium goreaui</name>
    <dbReference type="NCBI Taxonomy" id="2562237"/>
    <lineage>
        <taxon>Eukaryota</taxon>
        <taxon>Sar</taxon>
        <taxon>Alveolata</taxon>
        <taxon>Dinophyceae</taxon>
        <taxon>Suessiales</taxon>
        <taxon>Symbiodiniaceae</taxon>
        <taxon>Cladocopium</taxon>
    </lineage>
</organism>
<dbReference type="Proteomes" id="UP001152797">
    <property type="component" value="Unassembled WGS sequence"/>
</dbReference>
<feature type="region of interest" description="Disordered" evidence="1">
    <location>
        <begin position="87"/>
        <end position="111"/>
    </location>
</feature>
<feature type="compositionally biased region" description="Acidic residues" evidence="1">
    <location>
        <begin position="250"/>
        <end position="263"/>
    </location>
</feature>
<evidence type="ECO:0000313" key="4">
    <source>
        <dbReference type="EMBL" id="CAL1134546.1"/>
    </source>
</evidence>
<dbReference type="Gene3D" id="1.10.287.110">
    <property type="entry name" value="DnaJ domain"/>
    <property type="match status" value="1"/>
</dbReference>
<feature type="compositionally biased region" description="Polar residues" evidence="1">
    <location>
        <begin position="587"/>
        <end position="599"/>
    </location>
</feature>
<feature type="compositionally biased region" description="Basic residues" evidence="1">
    <location>
        <begin position="90"/>
        <end position="102"/>
    </location>
</feature>
<reference evidence="3" key="1">
    <citation type="submission" date="2022-10" db="EMBL/GenBank/DDBJ databases">
        <authorList>
            <person name="Chen Y."/>
            <person name="Dougan E. K."/>
            <person name="Chan C."/>
            <person name="Rhodes N."/>
            <person name="Thang M."/>
        </authorList>
    </citation>
    <scope>NUCLEOTIDE SEQUENCE</scope>
</reference>
<comment type="caution">
    <text evidence="3">The sequence shown here is derived from an EMBL/GenBank/DDBJ whole genome shotgun (WGS) entry which is preliminary data.</text>
</comment>
<dbReference type="AlphaFoldDB" id="A0A9P1FMC2"/>
<feature type="region of interest" description="Disordered" evidence="1">
    <location>
        <begin position="586"/>
        <end position="605"/>
    </location>
</feature>
<evidence type="ECO:0000259" key="2">
    <source>
        <dbReference type="PROSITE" id="PS50076"/>
    </source>
</evidence>
<protein>
    <recommendedName>
        <fullName evidence="2">J domain-containing protein</fullName>
    </recommendedName>
</protein>
<feature type="domain" description="J" evidence="2">
    <location>
        <begin position="10"/>
        <end position="76"/>
    </location>
</feature>